<comment type="pathway">
    <text evidence="5">Amino-acid biosynthesis; L-methionine biosynthesis via salvage pathway; S-methyl-5-thio-alpha-D-ribose 1-phosphate from S-methyl-5'-thioadenosine (phosphorylase route): step 1/1.</text>
</comment>
<protein>
    <recommendedName>
        <fullName evidence="5">S-methyl-5'-thioadenosine phosphorylase</fullName>
        <ecNumber evidence="5">2.4.2.28</ecNumber>
    </recommendedName>
    <alternativeName>
        <fullName evidence="5">5'-methylthioadenosine phosphorylase</fullName>
        <shortName evidence="5">MTA phosphorylase</shortName>
        <shortName evidence="5">MTAP</shortName>
    </alternativeName>
</protein>
<dbReference type="AlphaFoldDB" id="A0A097QS34"/>
<dbReference type="Proteomes" id="UP000029980">
    <property type="component" value="Chromosome"/>
</dbReference>
<feature type="site" description="Important for substrate specificity" evidence="5">
    <location>
        <position position="163"/>
    </location>
</feature>
<feature type="domain" description="Nucleoside phosphorylase" evidence="6">
    <location>
        <begin position="3"/>
        <end position="235"/>
    </location>
</feature>
<dbReference type="EC" id="2.4.2.28" evidence="5"/>
<dbReference type="CDD" id="cd09010">
    <property type="entry name" value="MTAP_SsMTAPII_like_MTIP"/>
    <property type="match status" value="1"/>
</dbReference>
<comment type="function">
    <text evidence="5">Catalyzes the reversible phosphorylation of S-methyl-5'-thioadenosine (MTA) to adenine and 5-methylthioribose-1-phosphate. Involved in the breakdown of MTA, a major by-product of polyamine biosynthesis. Responsible for the first step in the methionine salvage pathway after MTA has been generated from S-adenosylmethionine. Has broad substrate specificity with 6-aminopurine nucleosides as preferred substrates.</text>
</comment>
<dbReference type="SUPFAM" id="SSF53167">
    <property type="entry name" value="Purine and uridine phosphorylases"/>
    <property type="match status" value="1"/>
</dbReference>
<dbReference type="PROSITE" id="PS01240">
    <property type="entry name" value="PNP_MTAP_2"/>
    <property type="match status" value="1"/>
</dbReference>
<dbReference type="NCBIfam" id="NF006334">
    <property type="entry name" value="PRK08564.1"/>
    <property type="match status" value="1"/>
</dbReference>
<evidence type="ECO:0000256" key="4">
    <source>
        <dbReference type="ARBA" id="ARBA00063054"/>
    </source>
</evidence>
<proteinExistence type="inferred from homology"/>
<evidence type="ECO:0000256" key="1">
    <source>
        <dbReference type="ARBA" id="ARBA00022676"/>
    </source>
</evidence>
<sequence>MPKIGIIGGSGVYGVFEPKETVKVHTPYGRPSAPVEIGEIESVEVAFIPRHGKHHEFPPHEVPYRANIWALKELGVERVIGVTAVGSLREEYKPGDIVITDQFIDFTKKRDYTFYNGPRVAHVSMADPFCPEMRKIFYETAKELGFPVHEKGTYVCIEGPRFSTRAESFMFRQYAHIIGMTLVPEINLARELGMCYVNIATVTDYDVWAEKPVDAQEVLKVMAENNYKVQELLKKGIPKIPEERKCGCADVLKSMFV</sequence>
<dbReference type="KEGG" id="teu:TEU_02375"/>
<dbReference type="GO" id="GO:0006166">
    <property type="term" value="P:purine ribonucleoside salvage"/>
    <property type="evidence" value="ECO:0007669"/>
    <property type="project" value="UniProtKB-KW"/>
</dbReference>
<evidence type="ECO:0000313" key="8">
    <source>
        <dbReference type="Proteomes" id="UP000029980"/>
    </source>
</evidence>
<dbReference type="InterPro" id="IPR010044">
    <property type="entry name" value="MTAP"/>
</dbReference>
<dbReference type="PANTHER" id="PTHR42679:SF3">
    <property type="entry name" value="S-METHYL-5'-THIOADENOSINE PHOSPHORYLASE"/>
    <property type="match status" value="1"/>
</dbReference>
<evidence type="ECO:0000259" key="6">
    <source>
        <dbReference type="Pfam" id="PF01048"/>
    </source>
</evidence>
<dbReference type="Pfam" id="PF01048">
    <property type="entry name" value="PNP_UDP_1"/>
    <property type="match status" value="1"/>
</dbReference>
<dbReference type="HAMAP" id="MF_01963">
    <property type="entry name" value="MTAP"/>
    <property type="match status" value="1"/>
</dbReference>
<dbReference type="InterPro" id="IPR035994">
    <property type="entry name" value="Nucleoside_phosphorylase_sf"/>
</dbReference>
<reference evidence="7 8" key="1">
    <citation type="journal article" date="2015" name="Int. J. Syst. Evol. Microbiol.">
        <title>Thermococcus eurythermalis sp. nov., a conditional piezophilic hyperthermophilic archaeon with a wide temperature range isolated from an oil-immersed chimney in the Guaymas Basin.</title>
        <authorList>
            <person name="Zhao W."/>
            <person name="Zeng X."/>
            <person name="Xiao X."/>
        </authorList>
    </citation>
    <scope>NUCLEOTIDE SEQUENCE [LARGE SCALE GENOMIC DNA]</scope>
    <source>
        <strain evidence="7 8">A501</strain>
    </source>
</reference>
<feature type="binding site" evidence="5">
    <location>
        <position position="180"/>
    </location>
    <ligand>
        <name>substrate</name>
    </ligand>
</feature>
<dbReference type="UniPathway" id="UPA00904">
    <property type="reaction ID" value="UER00873"/>
</dbReference>
<dbReference type="InterPro" id="IPR018099">
    <property type="entry name" value="Purine_phosphorylase-2_CS"/>
</dbReference>
<dbReference type="GeneID" id="25152279"/>
<dbReference type="HOGENOM" id="CLU_054456_0_2_2"/>
<evidence type="ECO:0000313" key="7">
    <source>
        <dbReference type="EMBL" id="AIU69278.1"/>
    </source>
</evidence>
<dbReference type="GO" id="GO:0019509">
    <property type="term" value="P:L-methionine salvage from methylthioadenosine"/>
    <property type="evidence" value="ECO:0007669"/>
    <property type="project" value="UniProtKB-UniRule"/>
</dbReference>
<dbReference type="RefSeq" id="WP_050002256.1">
    <property type="nucleotide sequence ID" value="NZ_CP008887.1"/>
</dbReference>
<feature type="binding site" evidence="5">
    <location>
        <begin position="204"/>
        <end position="206"/>
    </location>
    <ligand>
        <name>substrate</name>
    </ligand>
</feature>
<keyword evidence="8" id="KW-1185">Reference proteome</keyword>
<evidence type="ECO:0000256" key="3">
    <source>
        <dbReference type="ARBA" id="ARBA00022726"/>
    </source>
</evidence>
<comment type="catalytic activity">
    <reaction evidence="5">
        <text>S-methyl-5'-thioadenosine + phosphate = 5-(methylsulfanyl)-alpha-D-ribose 1-phosphate + adenine</text>
        <dbReference type="Rhea" id="RHEA:11852"/>
        <dbReference type="ChEBI" id="CHEBI:16708"/>
        <dbReference type="ChEBI" id="CHEBI:17509"/>
        <dbReference type="ChEBI" id="CHEBI:43474"/>
        <dbReference type="ChEBI" id="CHEBI:58533"/>
        <dbReference type="EC" id="2.4.2.28"/>
    </reaction>
</comment>
<name>A0A097QS34_9EURY</name>
<gene>
    <name evidence="5" type="primary">mtnP</name>
    <name evidence="7" type="ORF">TEU_02375</name>
</gene>
<comment type="subunit">
    <text evidence="4 5">Homohexamer. Dimer of a homotrimer.</text>
</comment>
<dbReference type="PANTHER" id="PTHR42679">
    <property type="entry name" value="S-METHYL-5'-THIOADENOSINE PHOSPHORYLASE"/>
    <property type="match status" value="1"/>
</dbReference>
<dbReference type="EMBL" id="CP008887">
    <property type="protein sequence ID" value="AIU69278.1"/>
    <property type="molecule type" value="Genomic_DNA"/>
</dbReference>
<dbReference type="Gene3D" id="3.40.50.1580">
    <property type="entry name" value="Nucleoside phosphorylase domain"/>
    <property type="match status" value="1"/>
</dbReference>
<feature type="binding site" evidence="5">
    <location>
        <position position="10"/>
    </location>
    <ligand>
        <name>phosphate</name>
        <dbReference type="ChEBI" id="CHEBI:43474"/>
    </ligand>
</feature>
<dbReference type="GO" id="GO:0017061">
    <property type="term" value="F:S-methyl-5-thioadenosine phosphorylase activity"/>
    <property type="evidence" value="ECO:0007669"/>
    <property type="project" value="UniProtKB-UniRule"/>
</dbReference>
<feature type="binding site" evidence="5">
    <location>
        <begin position="83"/>
        <end position="84"/>
    </location>
    <ligand>
        <name>phosphate</name>
        <dbReference type="ChEBI" id="CHEBI:43474"/>
    </ligand>
</feature>
<organism evidence="7 8">
    <name type="scientific">Thermococcus eurythermalis</name>
    <dbReference type="NCBI Taxonomy" id="1505907"/>
    <lineage>
        <taxon>Archaea</taxon>
        <taxon>Methanobacteriati</taxon>
        <taxon>Methanobacteriota</taxon>
        <taxon>Thermococci</taxon>
        <taxon>Thermococcales</taxon>
        <taxon>Thermococcaceae</taxon>
        <taxon>Thermococcus</taxon>
    </lineage>
</organism>
<dbReference type="NCBIfam" id="TIGR01694">
    <property type="entry name" value="MTAP"/>
    <property type="match status" value="1"/>
</dbReference>
<dbReference type="STRING" id="1505907.TEU_02375"/>
<accession>A0A097QS34</accession>
<dbReference type="FunFam" id="3.40.50.1580:FF:000012">
    <property type="entry name" value="Probable 6-oxopurine nucleoside phosphorylase"/>
    <property type="match status" value="1"/>
</dbReference>
<feature type="binding site" evidence="5">
    <location>
        <position position="181"/>
    </location>
    <ligand>
        <name>phosphate</name>
        <dbReference type="ChEBI" id="CHEBI:43474"/>
    </ligand>
</feature>
<keyword evidence="1 5" id="KW-0328">Glycosyltransferase</keyword>
<feature type="binding site" evidence="5">
    <location>
        <begin position="50"/>
        <end position="51"/>
    </location>
    <ligand>
        <name>phosphate</name>
        <dbReference type="ChEBI" id="CHEBI:43474"/>
    </ligand>
</feature>
<dbReference type="OrthoDB" id="7681at2157"/>
<evidence type="ECO:0000256" key="5">
    <source>
        <dbReference type="HAMAP-Rule" id="MF_01963"/>
    </source>
</evidence>
<dbReference type="InterPro" id="IPR000845">
    <property type="entry name" value="Nucleoside_phosphorylase_d"/>
</dbReference>
<feature type="site" description="Important for substrate specificity" evidence="5">
    <location>
        <position position="215"/>
    </location>
</feature>
<dbReference type="GO" id="GO:0005829">
    <property type="term" value="C:cytosol"/>
    <property type="evidence" value="ECO:0007669"/>
    <property type="project" value="TreeGrafter"/>
</dbReference>
<keyword evidence="3 5" id="KW-0660">Purine salvage</keyword>
<evidence type="ECO:0000256" key="2">
    <source>
        <dbReference type="ARBA" id="ARBA00022679"/>
    </source>
</evidence>
<keyword evidence="2 5" id="KW-0808">Transferase</keyword>
<comment type="similarity">
    <text evidence="5">Belongs to the PNP/MTAP phosphorylase family. MTAP subfamily.</text>
</comment>